<feature type="region of interest" description="Disordered" evidence="1">
    <location>
        <begin position="247"/>
        <end position="279"/>
    </location>
</feature>
<dbReference type="Gene3D" id="2.40.10.120">
    <property type="match status" value="1"/>
</dbReference>
<dbReference type="Proteomes" id="UP000319557">
    <property type="component" value="Chromosome"/>
</dbReference>
<dbReference type="EMBL" id="CP036261">
    <property type="protein sequence ID" value="QDS89614.1"/>
    <property type="molecule type" value="Genomic_DNA"/>
</dbReference>
<evidence type="ECO:0008006" key="5">
    <source>
        <dbReference type="Google" id="ProtNLM"/>
    </source>
</evidence>
<feature type="chain" id="PRO_5021855985" description="Trypsin" evidence="2">
    <location>
        <begin position="21"/>
        <end position="279"/>
    </location>
</feature>
<accession>A0A517M422</accession>
<gene>
    <name evidence="3" type="ORF">EC9_38140</name>
</gene>
<keyword evidence="2" id="KW-0732">Signal</keyword>
<sequence precursor="true">MKSHALMLLLACSLFACDLAGEEAQEPKHWDKVVAIQTKQKTTNKHATAFFIRKGDSYFMVTANHAADETKGDTRILYVREDGDSRWMQLRGIVPADTNPWTQFKNNDLAVARLQFPRASKSDIADFNYLALPYAALLTSTPPRASEIVFAGFPMAYGATPPISSLIVRGHIASRELKSKGDWGVVPIIYATPTVASGTSGSPVFSFMQSPDEIAIVGMYIAVAVDETGAKLAKLVPARLIREAIDAASKAPAGQDAEKESDEESSEAAEPQEAALQAE</sequence>
<reference evidence="3 4" key="1">
    <citation type="submission" date="2019-02" db="EMBL/GenBank/DDBJ databases">
        <title>Deep-cultivation of Planctomycetes and their phenomic and genomic characterization uncovers novel biology.</title>
        <authorList>
            <person name="Wiegand S."/>
            <person name="Jogler M."/>
            <person name="Boedeker C."/>
            <person name="Pinto D."/>
            <person name="Vollmers J."/>
            <person name="Rivas-Marin E."/>
            <person name="Kohn T."/>
            <person name="Peeters S.H."/>
            <person name="Heuer A."/>
            <person name="Rast P."/>
            <person name="Oberbeckmann S."/>
            <person name="Bunk B."/>
            <person name="Jeske O."/>
            <person name="Meyerdierks A."/>
            <person name="Storesund J.E."/>
            <person name="Kallscheuer N."/>
            <person name="Luecker S."/>
            <person name="Lage O.M."/>
            <person name="Pohl T."/>
            <person name="Merkel B.J."/>
            <person name="Hornburger P."/>
            <person name="Mueller R.-W."/>
            <person name="Bruemmer F."/>
            <person name="Labrenz M."/>
            <person name="Spormann A.M."/>
            <person name="Op den Camp H."/>
            <person name="Overmann J."/>
            <person name="Amann R."/>
            <person name="Jetten M.S.M."/>
            <person name="Mascher T."/>
            <person name="Medema M.H."/>
            <person name="Devos D.P."/>
            <person name="Kaster A.-K."/>
            <person name="Ovreas L."/>
            <person name="Rohde M."/>
            <person name="Galperin M.Y."/>
            <person name="Jogler C."/>
        </authorList>
    </citation>
    <scope>NUCLEOTIDE SEQUENCE [LARGE SCALE GENOMIC DNA]</scope>
    <source>
        <strain evidence="3 4">EC9</strain>
    </source>
</reference>
<dbReference type="PROSITE" id="PS51257">
    <property type="entry name" value="PROKAR_LIPOPROTEIN"/>
    <property type="match status" value="1"/>
</dbReference>
<protein>
    <recommendedName>
        <fullName evidence="5">Trypsin</fullName>
    </recommendedName>
</protein>
<evidence type="ECO:0000313" key="4">
    <source>
        <dbReference type="Proteomes" id="UP000319557"/>
    </source>
</evidence>
<feature type="compositionally biased region" description="Low complexity" evidence="1">
    <location>
        <begin position="268"/>
        <end position="279"/>
    </location>
</feature>
<organism evidence="3 4">
    <name type="scientific">Rosistilla ulvae</name>
    <dbReference type="NCBI Taxonomy" id="1930277"/>
    <lineage>
        <taxon>Bacteria</taxon>
        <taxon>Pseudomonadati</taxon>
        <taxon>Planctomycetota</taxon>
        <taxon>Planctomycetia</taxon>
        <taxon>Pirellulales</taxon>
        <taxon>Pirellulaceae</taxon>
        <taxon>Rosistilla</taxon>
    </lineage>
</organism>
<feature type="signal peptide" evidence="2">
    <location>
        <begin position="1"/>
        <end position="20"/>
    </location>
</feature>
<dbReference type="AlphaFoldDB" id="A0A517M422"/>
<evidence type="ECO:0000313" key="3">
    <source>
        <dbReference type="EMBL" id="QDS89614.1"/>
    </source>
</evidence>
<dbReference type="InterPro" id="IPR009003">
    <property type="entry name" value="Peptidase_S1_PA"/>
</dbReference>
<dbReference type="RefSeq" id="WP_145347434.1">
    <property type="nucleotide sequence ID" value="NZ_CP036261.1"/>
</dbReference>
<keyword evidence="4" id="KW-1185">Reference proteome</keyword>
<dbReference type="Pfam" id="PF13365">
    <property type="entry name" value="Trypsin_2"/>
    <property type="match status" value="1"/>
</dbReference>
<dbReference type="KEGG" id="ruv:EC9_38140"/>
<dbReference type="OrthoDB" id="263398at2"/>
<dbReference type="SUPFAM" id="SSF50494">
    <property type="entry name" value="Trypsin-like serine proteases"/>
    <property type="match status" value="1"/>
</dbReference>
<evidence type="ECO:0000256" key="2">
    <source>
        <dbReference type="SAM" id="SignalP"/>
    </source>
</evidence>
<name>A0A517M422_9BACT</name>
<evidence type="ECO:0000256" key="1">
    <source>
        <dbReference type="SAM" id="MobiDB-lite"/>
    </source>
</evidence>
<proteinExistence type="predicted"/>